<dbReference type="AlphaFoldDB" id="A0A4U5U1Q3"/>
<reference evidence="1 2" key="1">
    <citation type="submission" date="2019-01" db="EMBL/GenBank/DDBJ databases">
        <title>Genome Assembly of Collichthys lucidus.</title>
        <authorList>
            <person name="Cai M."/>
            <person name="Xiao S."/>
        </authorList>
    </citation>
    <scope>NUCLEOTIDE SEQUENCE [LARGE SCALE GENOMIC DNA]</scope>
    <source>
        <strain evidence="1">JT15FE1705JMU</strain>
        <tissue evidence="1">Muscle</tissue>
    </source>
</reference>
<proteinExistence type="predicted"/>
<evidence type="ECO:0000313" key="2">
    <source>
        <dbReference type="Proteomes" id="UP000298787"/>
    </source>
</evidence>
<accession>A0A4U5U1Q3</accession>
<name>A0A4U5U1Q3_COLLU</name>
<protein>
    <submittedName>
        <fullName evidence="1">Uncharacterized protein</fullName>
    </submittedName>
</protein>
<gene>
    <name evidence="1" type="ORF">D9C73_002067</name>
</gene>
<organism evidence="1 2">
    <name type="scientific">Collichthys lucidus</name>
    <name type="common">Big head croaker</name>
    <name type="synonym">Sciaena lucida</name>
    <dbReference type="NCBI Taxonomy" id="240159"/>
    <lineage>
        <taxon>Eukaryota</taxon>
        <taxon>Metazoa</taxon>
        <taxon>Chordata</taxon>
        <taxon>Craniata</taxon>
        <taxon>Vertebrata</taxon>
        <taxon>Euteleostomi</taxon>
        <taxon>Actinopterygii</taxon>
        <taxon>Neopterygii</taxon>
        <taxon>Teleostei</taxon>
        <taxon>Neoteleostei</taxon>
        <taxon>Acanthomorphata</taxon>
        <taxon>Eupercaria</taxon>
        <taxon>Sciaenidae</taxon>
        <taxon>Collichthys</taxon>
    </lineage>
</organism>
<evidence type="ECO:0000313" key="1">
    <source>
        <dbReference type="EMBL" id="TKS68007.1"/>
    </source>
</evidence>
<dbReference type="Proteomes" id="UP000298787">
    <property type="component" value="Chromosome 3"/>
</dbReference>
<dbReference type="EMBL" id="CM014080">
    <property type="protein sequence ID" value="TKS68007.1"/>
    <property type="molecule type" value="Genomic_DNA"/>
</dbReference>
<sequence>MKSSLRNNITWLLQGHRNNCSTFPVTVLISVFYRLPEDVYIIRPIALTHTLQCSELMDCIKYARCVEKLCDVLQNGGENTAGLGGYRTETQIVHVKPLTSTFIVHAALKNINIIKEGVARAYLSFTRSSCMHTR</sequence>
<keyword evidence="2" id="KW-1185">Reference proteome</keyword>